<gene>
    <name evidence="1" type="ORF">DespoDRAFT_03223</name>
</gene>
<evidence type="ECO:0008006" key="3">
    <source>
        <dbReference type="Google" id="ProtNLM"/>
    </source>
</evidence>
<dbReference type="EMBL" id="CM001488">
    <property type="protein sequence ID" value="EIM65004.1"/>
    <property type="molecule type" value="Genomic_DNA"/>
</dbReference>
<name>I5B691_9BACT</name>
<sequence length="59" mass="6879">MYRELPQKFYREILGIWNDILGREELTLVCFCASGTDCHRYLLAGHLETLGAEYNGERI</sequence>
<dbReference type="eggNOG" id="ENOG502ZFES">
    <property type="taxonomic scope" value="Bacteria"/>
</dbReference>
<evidence type="ECO:0000313" key="1">
    <source>
        <dbReference type="EMBL" id="EIM65004.1"/>
    </source>
</evidence>
<accession>I5B691</accession>
<evidence type="ECO:0000313" key="2">
    <source>
        <dbReference type="Proteomes" id="UP000005778"/>
    </source>
</evidence>
<proteinExistence type="predicted"/>
<dbReference type="STRING" id="879212.DespoDRAFT_03223"/>
<organism evidence="1 2">
    <name type="scientific">Desulfobacter postgatei 2ac9</name>
    <dbReference type="NCBI Taxonomy" id="879212"/>
    <lineage>
        <taxon>Bacteria</taxon>
        <taxon>Pseudomonadati</taxon>
        <taxon>Thermodesulfobacteriota</taxon>
        <taxon>Desulfobacteria</taxon>
        <taxon>Desulfobacterales</taxon>
        <taxon>Desulfobacteraceae</taxon>
        <taxon>Desulfobacter</taxon>
    </lineage>
</organism>
<dbReference type="Proteomes" id="UP000005778">
    <property type="component" value="Chromosome"/>
</dbReference>
<protein>
    <recommendedName>
        <fullName evidence="3">DUF488 domain-containing protein</fullName>
    </recommendedName>
</protein>
<dbReference type="HOGENOM" id="CLU_2952948_0_0_7"/>
<dbReference type="RefSeq" id="WP_004074751.1">
    <property type="nucleotide sequence ID" value="NZ_CM001488.1"/>
</dbReference>
<reference evidence="1 2" key="1">
    <citation type="submission" date="2011-09" db="EMBL/GenBank/DDBJ databases">
        <authorList>
            <consortium name="US DOE Joint Genome Institute (JGI-PGF)"/>
            <person name="Lucas S."/>
            <person name="Han J."/>
            <person name="Lapidus A."/>
            <person name="Cheng J.-F."/>
            <person name="Goodwin L."/>
            <person name="Pitluck S."/>
            <person name="Peters L."/>
            <person name="Land M.L."/>
            <person name="Hauser L."/>
            <person name="Orellana R."/>
            <person name="Lovley D."/>
            <person name="Woyke T.J."/>
        </authorList>
    </citation>
    <scope>NUCLEOTIDE SEQUENCE [LARGE SCALE GENOMIC DNA]</scope>
    <source>
        <strain evidence="1 2">2ac9</strain>
    </source>
</reference>
<dbReference type="AlphaFoldDB" id="I5B691"/>
<keyword evidence="2" id="KW-1185">Reference proteome</keyword>
<reference evidence="1 2" key="2">
    <citation type="submission" date="2012-02" db="EMBL/GenBank/DDBJ databases">
        <title>Improved High-Quality Draft sequence of Desulfobacter postgatei 2ac9.</title>
        <authorList>
            <consortium name="US DOE Joint Genome Institute"/>
            <person name="Lucas S."/>
            <person name="Han J."/>
            <person name="Lapidus A."/>
            <person name="Cheng J.-F."/>
            <person name="Goodwin L."/>
            <person name="Pitluck S."/>
            <person name="Peters L."/>
            <person name="Ovchinnikova G."/>
            <person name="Held B."/>
            <person name="Detter J.C."/>
            <person name="Han C."/>
            <person name="Tapia R."/>
            <person name="Land M."/>
            <person name="Hauser L."/>
            <person name="Kyrpides N."/>
            <person name="Ivanova N."/>
            <person name="Pagani I."/>
            <person name="Orellana R."/>
            <person name="Lovley D."/>
            <person name="Woyke T."/>
        </authorList>
    </citation>
    <scope>NUCLEOTIDE SEQUENCE [LARGE SCALE GENOMIC DNA]</scope>
    <source>
        <strain evidence="1 2">2ac9</strain>
    </source>
</reference>